<gene>
    <name evidence="3" type="ORF">KY290_010846</name>
</gene>
<sequence length="589" mass="65875">MEHLPIHFAKEAMIGGPVQYRSMFPVERWLYFLKLFIRNRSCVEGSIVEEYIANEFTTLCSKHLHTMDTKFNLLERNYDGGAIESDGGLMIFCLHGKALKGGKPHRLDLKEMEQAHIYILKNCDEGQPFLEEFSQIPGDSSQKKSDRQFINCYKEKKSQMGSSSKNFKQSFIPHGALSRGRGQRLKSMGSVRITAEKRNLIDQTEIMLETLRSKSEKEIRNNFTFGGSIKGSMVVQKTLIGKSKGCSAAYYDRNELASDKNLMQPCLDLIEDETSFPHENLEVMQETPRSKPVGRGKGFGSLKSVGGSVEKGTVVGNNKGLNSATSNQNVITQKTNVVPPGFDALEDETSFLNDNLEVTQETMRSKPAKENGQNITSMCSIKGTNVVQRTFIRKGKNYSVSSPDKNELAHSRNLMQPGFDPIEVDTFFPRDDLEVMGRGKGFTSLSSVRGSIGKRMMVENNNGLNYAIYDQNVIAQKTNVVCPNFDAIEVETSFPHDDHEVMQETMRRKLGKQNGKNVKSVGSARGSPFVQRTSIGKSKGYSVVSSDSNVPAHNKNFRQPDFNPIEHDTSIPHDNIEVMQEALRSKSCI</sequence>
<protein>
    <recommendedName>
        <fullName evidence="2">DUF4218 domain-containing protein</fullName>
    </recommendedName>
</protein>
<comment type="caution">
    <text evidence="3">The sequence shown here is derived from an EMBL/GenBank/DDBJ whole genome shotgun (WGS) entry which is preliminary data.</text>
</comment>
<dbReference type="Proteomes" id="UP000826656">
    <property type="component" value="Unassembled WGS sequence"/>
</dbReference>
<evidence type="ECO:0000256" key="1">
    <source>
        <dbReference type="SAM" id="MobiDB-lite"/>
    </source>
</evidence>
<feature type="domain" description="DUF4218" evidence="2">
    <location>
        <begin position="1"/>
        <end position="77"/>
    </location>
</feature>
<feature type="region of interest" description="Disordered" evidence="1">
    <location>
        <begin position="508"/>
        <end position="532"/>
    </location>
</feature>
<keyword evidence="4" id="KW-1185">Reference proteome</keyword>
<evidence type="ECO:0000259" key="2">
    <source>
        <dbReference type="Pfam" id="PF13960"/>
    </source>
</evidence>
<proteinExistence type="predicted"/>
<evidence type="ECO:0000313" key="4">
    <source>
        <dbReference type="Proteomes" id="UP000826656"/>
    </source>
</evidence>
<reference evidence="3 4" key="1">
    <citation type="journal article" date="2021" name="bioRxiv">
        <title>Chromosome-scale and haplotype-resolved genome assembly of a tetraploid potato cultivar.</title>
        <authorList>
            <person name="Sun H."/>
            <person name="Jiao W.-B."/>
            <person name="Krause K."/>
            <person name="Campoy J.A."/>
            <person name="Goel M."/>
            <person name="Folz-Donahue K."/>
            <person name="Kukat C."/>
            <person name="Huettel B."/>
            <person name="Schneeberger K."/>
        </authorList>
    </citation>
    <scope>NUCLEOTIDE SEQUENCE [LARGE SCALE GENOMIC DNA]</scope>
    <source>
        <strain evidence="3">SolTubOtavaFocal</strain>
        <tissue evidence="3">Leaves</tissue>
    </source>
</reference>
<dbReference type="PANTHER" id="PTHR48258:SF11">
    <property type="entry name" value="TDCA1-ORF2 PROTEIN"/>
    <property type="match status" value="1"/>
</dbReference>
<evidence type="ECO:0000313" key="3">
    <source>
        <dbReference type="EMBL" id="KAH0773709.1"/>
    </source>
</evidence>
<dbReference type="InterPro" id="IPR025452">
    <property type="entry name" value="DUF4218"/>
</dbReference>
<accession>A0ABQ7VYW9</accession>
<name>A0ABQ7VYW9_SOLTU</name>
<dbReference type="PANTHER" id="PTHR48258">
    <property type="entry name" value="DUF4218 DOMAIN-CONTAINING PROTEIN-RELATED"/>
    <property type="match status" value="1"/>
</dbReference>
<dbReference type="EMBL" id="JAIVGD010000005">
    <property type="protein sequence ID" value="KAH0773709.1"/>
    <property type="molecule type" value="Genomic_DNA"/>
</dbReference>
<dbReference type="Pfam" id="PF13960">
    <property type="entry name" value="DUF4218"/>
    <property type="match status" value="1"/>
</dbReference>
<organism evidence="3 4">
    <name type="scientific">Solanum tuberosum</name>
    <name type="common">Potato</name>
    <dbReference type="NCBI Taxonomy" id="4113"/>
    <lineage>
        <taxon>Eukaryota</taxon>
        <taxon>Viridiplantae</taxon>
        <taxon>Streptophyta</taxon>
        <taxon>Embryophyta</taxon>
        <taxon>Tracheophyta</taxon>
        <taxon>Spermatophyta</taxon>
        <taxon>Magnoliopsida</taxon>
        <taxon>eudicotyledons</taxon>
        <taxon>Gunneridae</taxon>
        <taxon>Pentapetalae</taxon>
        <taxon>asterids</taxon>
        <taxon>lamiids</taxon>
        <taxon>Solanales</taxon>
        <taxon>Solanaceae</taxon>
        <taxon>Solanoideae</taxon>
        <taxon>Solaneae</taxon>
        <taxon>Solanum</taxon>
    </lineage>
</organism>